<sequence length="216" mass="24635">MSLNRQWFVPGDDIAREVITADIQRYLGPDATVRPGTGTGEYEGMDGFWITAYRTLTSNMIKDLKQDSQRWRAEMAHGRVAYQDSTTHQARQHYGPTPGPSRHDPAAAYQQTAPSYATGYGNYTHQQPSRGGYAQQPQQPQYATPGYQEPVRTTAPSYSYGNQDTQAAYGAYQQPQQDPRYPYAQTTAAPRQDIYSPQQQQPRYFGYYHRKYLVLR</sequence>
<accession>A0A6A6WAS8</accession>
<evidence type="ECO:0000313" key="2">
    <source>
        <dbReference type="EMBL" id="KAF2759060.1"/>
    </source>
</evidence>
<evidence type="ECO:0000313" key="3">
    <source>
        <dbReference type="Proteomes" id="UP000799437"/>
    </source>
</evidence>
<feature type="region of interest" description="Disordered" evidence="1">
    <location>
        <begin position="81"/>
        <end position="154"/>
    </location>
</feature>
<dbReference type="OrthoDB" id="4146887at2759"/>
<reference evidence="2" key="1">
    <citation type="journal article" date="2020" name="Stud. Mycol.">
        <title>101 Dothideomycetes genomes: a test case for predicting lifestyles and emergence of pathogens.</title>
        <authorList>
            <person name="Haridas S."/>
            <person name="Albert R."/>
            <person name="Binder M."/>
            <person name="Bloem J."/>
            <person name="Labutti K."/>
            <person name="Salamov A."/>
            <person name="Andreopoulos B."/>
            <person name="Baker S."/>
            <person name="Barry K."/>
            <person name="Bills G."/>
            <person name="Bluhm B."/>
            <person name="Cannon C."/>
            <person name="Castanera R."/>
            <person name="Culley D."/>
            <person name="Daum C."/>
            <person name="Ezra D."/>
            <person name="Gonzalez J."/>
            <person name="Henrissat B."/>
            <person name="Kuo A."/>
            <person name="Liang C."/>
            <person name="Lipzen A."/>
            <person name="Lutzoni F."/>
            <person name="Magnuson J."/>
            <person name="Mondo S."/>
            <person name="Nolan M."/>
            <person name="Ohm R."/>
            <person name="Pangilinan J."/>
            <person name="Park H.-J."/>
            <person name="Ramirez L."/>
            <person name="Alfaro M."/>
            <person name="Sun H."/>
            <person name="Tritt A."/>
            <person name="Yoshinaga Y."/>
            <person name="Zwiers L.-H."/>
            <person name="Turgeon B."/>
            <person name="Goodwin S."/>
            <person name="Spatafora J."/>
            <person name="Crous P."/>
            <person name="Grigoriev I."/>
        </authorList>
    </citation>
    <scope>NUCLEOTIDE SEQUENCE</scope>
    <source>
        <strain evidence="2">CBS 121739</strain>
    </source>
</reference>
<gene>
    <name evidence="2" type="ORF">EJ05DRAFT_331458</name>
</gene>
<evidence type="ECO:0000256" key="1">
    <source>
        <dbReference type="SAM" id="MobiDB-lite"/>
    </source>
</evidence>
<feature type="compositionally biased region" description="Polar residues" evidence="1">
    <location>
        <begin position="109"/>
        <end position="129"/>
    </location>
</feature>
<evidence type="ECO:0008006" key="4">
    <source>
        <dbReference type="Google" id="ProtNLM"/>
    </source>
</evidence>
<feature type="compositionally biased region" description="Low complexity" evidence="1">
    <location>
        <begin position="131"/>
        <end position="148"/>
    </location>
</feature>
<dbReference type="GeneID" id="54481903"/>
<proteinExistence type="predicted"/>
<protein>
    <recommendedName>
        <fullName evidence="4">Transcription factor RfeG</fullName>
    </recommendedName>
</protein>
<dbReference type="PANTHER" id="PTHR39609:SF1">
    <property type="entry name" value="RFEG"/>
    <property type="match status" value="1"/>
</dbReference>
<dbReference type="EMBL" id="ML996570">
    <property type="protein sequence ID" value="KAF2759060.1"/>
    <property type="molecule type" value="Genomic_DNA"/>
</dbReference>
<dbReference type="PANTHER" id="PTHR39609">
    <property type="entry name" value="RFEG-RELATED"/>
    <property type="match status" value="1"/>
</dbReference>
<dbReference type="RefSeq" id="XP_033601511.1">
    <property type="nucleotide sequence ID" value="XM_033740849.1"/>
</dbReference>
<dbReference type="AlphaFoldDB" id="A0A6A6WAS8"/>
<keyword evidence="3" id="KW-1185">Reference proteome</keyword>
<dbReference type="Proteomes" id="UP000799437">
    <property type="component" value="Unassembled WGS sequence"/>
</dbReference>
<name>A0A6A6WAS8_9PEZI</name>
<organism evidence="2 3">
    <name type="scientific">Pseudovirgaria hyperparasitica</name>
    <dbReference type="NCBI Taxonomy" id="470096"/>
    <lineage>
        <taxon>Eukaryota</taxon>
        <taxon>Fungi</taxon>
        <taxon>Dikarya</taxon>
        <taxon>Ascomycota</taxon>
        <taxon>Pezizomycotina</taxon>
        <taxon>Dothideomycetes</taxon>
        <taxon>Dothideomycetes incertae sedis</taxon>
        <taxon>Acrospermales</taxon>
        <taxon>Acrospermaceae</taxon>
        <taxon>Pseudovirgaria</taxon>
    </lineage>
</organism>